<proteinExistence type="predicted"/>
<feature type="non-terminal residue" evidence="1">
    <location>
        <position position="53"/>
    </location>
</feature>
<sequence length="53" mass="5913">MMKIRKVLITGGSGYLGSFVLQQLQTQYELAIFDLVPPEVDGLGIEVDWDNLT</sequence>
<dbReference type="EMBL" id="UINC01043842">
    <property type="protein sequence ID" value="SVB48454.1"/>
    <property type="molecule type" value="Genomic_DNA"/>
</dbReference>
<accession>A0A382EEG7</accession>
<protein>
    <recommendedName>
        <fullName evidence="2">NAD-dependent epimerase/dehydratase domain-containing protein</fullName>
    </recommendedName>
</protein>
<organism evidence="1">
    <name type="scientific">marine metagenome</name>
    <dbReference type="NCBI Taxonomy" id="408172"/>
    <lineage>
        <taxon>unclassified sequences</taxon>
        <taxon>metagenomes</taxon>
        <taxon>ecological metagenomes</taxon>
    </lineage>
</organism>
<reference evidence="1" key="1">
    <citation type="submission" date="2018-05" db="EMBL/GenBank/DDBJ databases">
        <authorList>
            <person name="Lanie J.A."/>
            <person name="Ng W.-L."/>
            <person name="Kazmierczak K.M."/>
            <person name="Andrzejewski T.M."/>
            <person name="Davidsen T.M."/>
            <person name="Wayne K.J."/>
            <person name="Tettelin H."/>
            <person name="Glass J.I."/>
            <person name="Rusch D."/>
            <person name="Podicherti R."/>
            <person name="Tsui H.-C.T."/>
            <person name="Winkler M.E."/>
        </authorList>
    </citation>
    <scope>NUCLEOTIDE SEQUENCE</scope>
</reference>
<gene>
    <name evidence="1" type="ORF">METZ01_LOCUS201308</name>
</gene>
<dbReference type="SUPFAM" id="SSF51735">
    <property type="entry name" value="NAD(P)-binding Rossmann-fold domains"/>
    <property type="match status" value="1"/>
</dbReference>
<dbReference type="AlphaFoldDB" id="A0A382EEG7"/>
<name>A0A382EEG7_9ZZZZ</name>
<evidence type="ECO:0008006" key="2">
    <source>
        <dbReference type="Google" id="ProtNLM"/>
    </source>
</evidence>
<dbReference type="InterPro" id="IPR036291">
    <property type="entry name" value="NAD(P)-bd_dom_sf"/>
</dbReference>
<evidence type="ECO:0000313" key="1">
    <source>
        <dbReference type="EMBL" id="SVB48454.1"/>
    </source>
</evidence>
<dbReference type="Gene3D" id="3.40.50.720">
    <property type="entry name" value="NAD(P)-binding Rossmann-like Domain"/>
    <property type="match status" value="1"/>
</dbReference>